<dbReference type="InterPro" id="IPR044156">
    <property type="entry name" value="Galectin-like"/>
</dbReference>
<feature type="non-terminal residue" evidence="5">
    <location>
        <position position="1"/>
    </location>
</feature>
<dbReference type="CDD" id="cd00070">
    <property type="entry name" value="GLECT"/>
    <property type="match status" value="1"/>
</dbReference>
<keyword evidence="6" id="KW-1185">Reference proteome</keyword>
<dbReference type="Gene3D" id="2.60.120.200">
    <property type="match status" value="1"/>
</dbReference>
<evidence type="ECO:0000313" key="6">
    <source>
        <dbReference type="Proteomes" id="UP000574691"/>
    </source>
</evidence>
<dbReference type="GO" id="GO:0030246">
    <property type="term" value="F:carbohydrate binding"/>
    <property type="evidence" value="ECO:0007669"/>
    <property type="project" value="UniProtKB-UniRule"/>
</dbReference>
<sequence length="85" mass="9544">HPLSPPKKTRFHINLRAGAGGDVLLHFNPRLGEGVVVRNSLLGGDWGAEERDLPHNPFQRGRYFDLSIRCGNHRFKVFAEGQPLC</sequence>
<dbReference type="SMART" id="SM00276">
    <property type="entry name" value="GLECT"/>
    <property type="match status" value="1"/>
</dbReference>
<dbReference type="Proteomes" id="UP000574691">
    <property type="component" value="Unassembled WGS sequence"/>
</dbReference>
<dbReference type="SMART" id="SM00908">
    <property type="entry name" value="Gal-bind_lectin"/>
    <property type="match status" value="1"/>
</dbReference>
<proteinExistence type="predicted"/>
<feature type="domain" description="Galectin" evidence="4">
    <location>
        <begin position="1"/>
        <end position="85"/>
    </location>
</feature>
<dbReference type="AlphaFoldDB" id="A0A7K4TMV4"/>
<dbReference type="PANTHER" id="PTHR11346">
    <property type="entry name" value="GALECTIN"/>
    <property type="match status" value="1"/>
</dbReference>
<keyword evidence="1 3" id="KW-0430">Lectin</keyword>
<comment type="caution">
    <text evidence="5">The sequence shown here is derived from an EMBL/GenBank/DDBJ whole genome shotgun (WGS) entry which is preliminary data.</text>
</comment>
<organism evidence="5 6">
    <name type="scientific">Burhinus bistriatus</name>
    <dbReference type="NCBI Taxonomy" id="240201"/>
    <lineage>
        <taxon>Eukaryota</taxon>
        <taxon>Metazoa</taxon>
        <taxon>Chordata</taxon>
        <taxon>Craniata</taxon>
        <taxon>Vertebrata</taxon>
        <taxon>Euteleostomi</taxon>
        <taxon>Archelosauria</taxon>
        <taxon>Archosauria</taxon>
        <taxon>Dinosauria</taxon>
        <taxon>Saurischia</taxon>
        <taxon>Theropoda</taxon>
        <taxon>Coelurosauria</taxon>
        <taxon>Aves</taxon>
        <taxon>Neognathae</taxon>
        <taxon>Neoaves</taxon>
        <taxon>Charadriiformes</taxon>
        <taxon>Burhinidae</taxon>
        <taxon>Burhinus</taxon>
    </lineage>
</organism>
<name>A0A7K4TMV4_9CHAR</name>
<accession>A0A7K4TMV4</accession>
<dbReference type="PANTHER" id="PTHR11346:SF32">
    <property type="entry name" value="GALECTIN-4"/>
    <property type="match status" value="1"/>
</dbReference>
<evidence type="ECO:0000259" key="4">
    <source>
        <dbReference type="PROSITE" id="PS51304"/>
    </source>
</evidence>
<evidence type="ECO:0000313" key="5">
    <source>
        <dbReference type="EMBL" id="NWQ98479.1"/>
    </source>
</evidence>
<dbReference type="PROSITE" id="PS51304">
    <property type="entry name" value="GALECTIN"/>
    <property type="match status" value="1"/>
</dbReference>
<dbReference type="Pfam" id="PF00337">
    <property type="entry name" value="Gal-bind_lectin"/>
    <property type="match status" value="1"/>
</dbReference>
<keyword evidence="2" id="KW-0677">Repeat</keyword>
<evidence type="ECO:0000256" key="2">
    <source>
        <dbReference type="ARBA" id="ARBA00022737"/>
    </source>
</evidence>
<gene>
    <name evidence="5" type="primary">Lgals4</name>
    <name evidence="5" type="ORF">BURBIS_R15522</name>
</gene>
<dbReference type="InterPro" id="IPR013320">
    <property type="entry name" value="ConA-like_dom_sf"/>
</dbReference>
<dbReference type="EMBL" id="VYXH01012514">
    <property type="protein sequence ID" value="NWQ98479.1"/>
    <property type="molecule type" value="Genomic_DNA"/>
</dbReference>
<reference evidence="5 6" key="1">
    <citation type="submission" date="2019-09" db="EMBL/GenBank/DDBJ databases">
        <title>Bird 10,000 Genomes (B10K) Project - Family phase.</title>
        <authorList>
            <person name="Zhang G."/>
        </authorList>
    </citation>
    <scope>NUCLEOTIDE SEQUENCE [LARGE SCALE GENOMIC DNA]</scope>
    <source>
        <strain evidence="5">B10K-DU-001-64</strain>
        <tissue evidence="5">Muscle</tissue>
    </source>
</reference>
<feature type="non-terminal residue" evidence="5">
    <location>
        <position position="85"/>
    </location>
</feature>
<dbReference type="InterPro" id="IPR001079">
    <property type="entry name" value="Galectin_CRD"/>
</dbReference>
<dbReference type="SUPFAM" id="SSF49899">
    <property type="entry name" value="Concanavalin A-like lectins/glucanases"/>
    <property type="match status" value="1"/>
</dbReference>
<evidence type="ECO:0000256" key="1">
    <source>
        <dbReference type="ARBA" id="ARBA00022734"/>
    </source>
</evidence>
<protein>
    <recommendedName>
        <fullName evidence="3">Galectin</fullName>
    </recommendedName>
</protein>
<evidence type="ECO:0000256" key="3">
    <source>
        <dbReference type="RuleBase" id="RU102079"/>
    </source>
</evidence>